<gene>
    <name evidence="1" type="ORF">CHLFYP18_03520</name>
</gene>
<reference evidence="1" key="1">
    <citation type="submission" date="2019-11" db="EMBL/GenBank/DDBJ databases">
        <authorList>
            <person name="Feng L."/>
        </authorList>
    </citation>
    <scope>NUCLEOTIDE SEQUENCE</scope>
    <source>
        <strain evidence="1">ChathewayiLFYP18</strain>
    </source>
</reference>
<name>A0A6N3I1N7_9FIRM</name>
<protein>
    <recommendedName>
        <fullName evidence="2">DNA-binding protein</fullName>
    </recommendedName>
</protein>
<dbReference type="AlphaFoldDB" id="A0A6N3I1N7"/>
<accession>A0A6N3I1N7</accession>
<sequence>MSAMITAAEVAEIMDCSESMGYNIIKTLNEELEAKGFITRRGRVSRKYFCERTGLMLESEVIQNAEIH</sequence>
<proteinExistence type="predicted"/>
<dbReference type="EMBL" id="CACRUH010000080">
    <property type="protein sequence ID" value="VYU82658.1"/>
    <property type="molecule type" value="Genomic_DNA"/>
</dbReference>
<evidence type="ECO:0000313" key="1">
    <source>
        <dbReference type="EMBL" id="VYU82658.1"/>
    </source>
</evidence>
<evidence type="ECO:0008006" key="2">
    <source>
        <dbReference type="Google" id="ProtNLM"/>
    </source>
</evidence>
<organism evidence="1">
    <name type="scientific">Hungatella hathewayi</name>
    <dbReference type="NCBI Taxonomy" id="154046"/>
    <lineage>
        <taxon>Bacteria</taxon>
        <taxon>Bacillati</taxon>
        <taxon>Bacillota</taxon>
        <taxon>Clostridia</taxon>
        <taxon>Lachnospirales</taxon>
        <taxon>Lachnospiraceae</taxon>
        <taxon>Hungatella</taxon>
    </lineage>
</organism>
<dbReference type="RefSeq" id="WP_156834148.1">
    <property type="nucleotide sequence ID" value="NZ_CACRUH010000080.1"/>
</dbReference>